<dbReference type="InterPro" id="IPR015421">
    <property type="entry name" value="PyrdxlP-dep_Trfase_major"/>
</dbReference>
<dbReference type="InterPro" id="IPR015422">
    <property type="entry name" value="PyrdxlP-dep_Trfase_small"/>
</dbReference>
<evidence type="ECO:0000256" key="2">
    <source>
        <dbReference type="ARBA" id="ARBA00012224"/>
    </source>
</evidence>
<dbReference type="InterPro" id="IPR015424">
    <property type="entry name" value="PyrdxlP-dep_Trfase"/>
</dbReference>
<dbReference type="CDD" id="cd00609">
    <property type="entry name" value="AAT_like"/>
    <property type="match status" value="1"/>
</dbReference>
<accession>A0A1Q5Q499</accession>
<feature type="domain" description="Aminotransferase class I/classII large" evidence="6">
    <location>
        <begin position="39"/>
        <end position="382"/>
    </location>
</feature>
<evidence type="ECO:0000256" key="4">
    <source>
        <dbReference type="ARBA" id="ARBA00023239"/>
    </source>
</evidence>
<evidence type="ECO:0000256" key="3">
    <source>
        <dbReference type="ARBA" id="ARBA00022898"/>
    </source>
</evidence>
<evidence type="ECO:0000256" key="5">
    <source>
        <dbReference type="ARBA" id="ARBA00037974"/>
    </source>
</evidence>
<keyword evidence="4" id="KW-0456">Lyase</keyword>
<protein>
    <recommendedName>
        <fullName evidence="2">cysteine-S-conjugate beta-lyase</fullName>
        <ecNumber evidence="2">4.4.1.13</ecNumber>
    </recommendedName>
</protein>
<dbReference type="InterPro" id="IPR004839">
    <property type="entry name" value="Aminotransferase_I/II_large"/>
</dbReference>
<name>A0A1Q5Q499_9ACTO</name>
<dbReference type="EMBL" id="MQVR01000010">
    <property type="protein sequence ID" value="OKL54637.1"/>
    <property type="molecule type" value="Genomic_DNA"/>
</dbReference>
<sequence length="393" mass="42598">MTSRYFPDFSEFSADRLRERGSLKWSTYPDAIGTWVAEMDFGISPAIAATIQRAATDGAFGYLIPADKAAMQDASAEWLGRRYGWEVPPETVFVYPDVVAVLESVLEHVLQPGLPVVIPTPTYMPFLSHPALLKRAIIQVPSRVGPDGRYSLDLAGIEAALKPRGGLLIVCNPWNPVGRVLTRKELEDIERIVIATGARVFADEVHGPVVLDEDRRHIPYASISPIAASHTITGTSTSKGFNIPGLKCAQGIVTSEADRAALAAWAEHYEELASPLGVKCTVVAYRDSDDWLAEVLDVLRANRDLFARELSKALPNAGHYPTEGTFLAWIDLRPYGITAPGEFALQQAKVAAIDGANCGSPGHLRVNLAMSPDNVMELVRRLAAAITGESRGS</sequence>
<proteinExistence type="inferred from homology"/>
<dbReference type="GO" id="GO:0030170">
    <property type="term" value="F:pyridoxal phosphate binding"/>
    <property type="evidence" value="ECO:0007669"/>
    <property type="project" value="InterPro"/>
</dbReference>
<dbReference type="AlphaFoldDB" id="A0A1Q5Q499"/>
<comment type="caution">
    <text evidence="7">The sequence shown here is derived from an EMBL/GenBank/DDBJ whole genome shotgun (WGS) entry which is preliminary data.</text>
</comment>
<organism evidence="7 8">
    <name type="scientific">Bowdeniella nasicola</name>
    <dbReference type="NCBI Taxonomy" id="208480"/>
    <lineage>
        <taxon>Bacteria</taxon>
        <taxon>Bacillati</taxon>
        <taxon>Actinomycetota</taxon>
        <taxon>Actinomycetes</taxon>
        <taxon>Actinomycetales</taxon>
        <taxon>Actinomycetaceae</taxon>
        <taxon>Bowdeniella</taxon>
    </lineage>
</organism>
<evidence type="ECO:0000313" key="7">
    <source>
        <dbReference type="EMBL" id="OKL54637.1"/>
    </source>
</evidence>
<reference evidence="8" key="1">
    <citation type="submission" date="2016-12" db="EMBL/GenBank/DDBJ databases">
        <authorList>
            <person name="Meng X."/>
        </authorList>
    </citation>
    <scope>NUCLEOTIDE SEQUENCE [LARGE SCALE GENOMIC DNA]</scope>
    <source>
        <strain evidence="8">DSM 19116</strain>
    </source>
</reference>
<dbReference type="InterPro" id="IPR051798">
    <property type="entry name" value="Class-II_PLP-Dep_Aminotrans"/>
</dbReference>
<evidence type="ECO:0000259" key="6">
    <source>
        <dbReference type="Pfam" id="PF00155"/>
    </source>
</evidence>
<dbReference type="PANTHER" id="PTHR43525:SF2">
    <property type="entry name" value="CYSTATHIONINE BETA-LYASE-RELATED"/>
    <property type="match status" value="1"/>
</dbReference>
<dbReference type="OrthoDB" id="3224382at2"/>
<gene>
    <name evidence="7" type="ORF">BSZ39_02820</name>
</gene>
<evidence type="ECO:0000313" key="8">
    <source>
        <dbReference type="Proteomes" id="UP000185628"/>
    </source>
</evidence>
<comment type="similarity">
    <text evidence="5">Belongs to the class-II pyridoxal-phosphate-dependent aminotransferase family. MalY/PatB cystathionine beta-lyase subfamily.</text>
</comment>
<dbReference type="Gene3D" id="3.90.1150.10">
    <property type="entry name" value="Aspartate Aminotransferase, domain 1"/>
    <property type="match status" value="1"/>
</dbReference>
<dbReference type="Proteomes" id="UP000185628">
    <property type="component" value="Unassembled WGS sequence"/>
</dbReference>
<keyword evidence="3" id="KW-0663">Pyridoxal phosphate</keyword>
<dbReference type="Pfam" id="PF00155">
    <property type="entry name" value="Aminotran_1_2"/>
    <property type="match status" value="1"/>
</dbReference>
<dbReference type="PANTHER" id="PTHR43525">
    <property type="entry name" value="PROTEIN MALY"/>
    <property type="match status" value="1"/>
</dbReference>
<dbReference type="RefSeq" id="WP_073715879.1">
    <property type="nucleotide sequence ID" value="NZ_MQVR01000010.1"/>
</dbReference>
<evidence type="ECO:0000256" key="1">
    <source>
        <dbReference type="ARBA" id="ARBA00001933"/>
    </source>
</evidence>
<dbReference type="GO" id="GO:0047804">
    <property type="term" value="F:cysteine-S-conjugate beta-lyase activity"/>
    <property type="evidence" value="ECO:0007669"/>
    <property type="project" value="UniProtKB-EC"/>
</dbReference>
<comment type="cofactor">
    <cofactor evidence="1">
        <name>pyridoxal 5'-phosphate</name>
        <dbReference type="ChEBI" id="CHEBI:597326"/>
    </cofactor>
</comment>
<dbReference type="SUPFAM" id="SSF53383">
    <property type="entry name" value="PLP-dependent transferases"/>
    <property type="match status" value="1"/>
</dbReference>
<dbReference type="Gene3D" id="3.40.640.10">
    <property type="entry name" value="Type I PLP-dependent aspartate aminotransferase-like (Major domain)"/>
    <property type="match status" value="1"/>
</dbReference>
<dbReference type="EC" id="4.4.1.13" evidence="2"/>
<keyword evidence="8" id="KW-1185">Reference proteome</keyword>